<dbReference type="GO" id="GO:0004527">
    <property type="term" value="F:exonuclease activity"/>
    <property type="evidence" value="ECO:0007669"/>
    <property type="project" value="UniProtKB-KW"/>
</dbReference>
<dbReference type="GO" id="GO:0000176">
    <property type="term" value="C:nuclear exosome (RNase complex)"/>
    <property type="evidence" value="ECO:0007669"/>
    <property type="project" value="TreeGrafter"/>
</dbReference>
<evidence type="ECO:0000259" key="3">
    <source>
        <dbReference type="Pfam" id="PF21266"/>
    </source>
</evidence>
<dbReference type="SUPFAM" id="SSF110324">
    <property type="entry name" value="Ribosomal L27 protein-like"/>
    <property type="match status" value="1"/>
</dbReference>
<dbReference type="GO" id="GO:0071035">
    <property type="term" value="P:nuclear polyadenylation-dependent rRNA catabolic process"/>
    <property type="evidence" value="ECO:0007669"/>
    <property type="project" value="TreeGrafter"/>
</dbReference>
<dbReference type="GO" id="GO:0071038">
    <property type="term" value="P:TRAMP-dependent tRNA surveillance pathway"/>
    <property type="evidence" value="ECO:0007669"/>
    <property type="project" value="TreeGrafter"/>
</dbReference>
<reference evidence="5 6" key="2">
    <citation type="submission" date="2024-07" db="EMBL/GenBank/DDBJ databases">
        <authorList>
            <person name="Akdeniz Z."/>
        </authorList>
    </citation>
    <scope>NUCLEOTIDE SEQUENCE [LARGE SCALE GENOMIC DNA]</scope>
</reference>
<dbReference type="GO" id="GO:0071051">
    <property type="term" value="P:poly(A)-dependent snoRNA 3'-end processing"/>
    <property type="evidence" value="ECO:0007669"/>
    <property type="project" value="TreeGrafter"/>
</dbReference>
<keyword evidence="4" id="KW-0540">Nuclease</keyword>
<proteinExistence type="predicted"/>
<dbReference type="GO" id="GO:0000467">
    <property type="term" value="P:exonucleolytic trimming to generate mature 3'-end of 5.8S rRNA from tricistronic rRNA transcript (SSU-rRNA, 5.8S rRNA, LSU-rRNA)"/>
    <property type="evidence" value="ECO:0007669"/>
    <property type="project" value="TreeGrafter"/>
</dbReference>
<dbReference type="PANTHER" id="PTHR21321">
    <property type="entry name" value="PNAS-3 RELATED"/>
    <property type="match status" value="1"/>
</dbReference>
<keyword evidence="6" id="KW-1185">Reference proteome</keyword>
<accession>A0AA86R039</accession>
<comment type="caution">
    <text evidence="4">The sequence shown here is derived from an EMBL/GenBank/DDBJ whole genome shotgun (WGS) entry which is preliminary data.</text>
</comment>
<dbReference type="SUPFAM" id="SSF54791">
    <property type="entry name" value="Eukaryotic type KH-domain (KH-domain type I)"/>
    <property type="match status" value="1"/>
</dbReference>
<dbReference type="CDD" id="cd05789">
    <property type="entry name" value="S1_Rrp4"/>
    <property type="match status" value="1"/>
</dbReference>
<dbReference type="Gene3D" id="2.40.50.100">
    <property type="match status" value="1"/>
</dbReference>
<dbReference type="GO" id="GO:0000177">
    <property type="term" value="C:cytoplasmic exosome (RNase complex)"/>
    <property type="evidence" value="ECO:0007669"/>
    <property type="project" value="TreeGrafter"/>
</dbReference>
<dbReference type="EMBL" id="CATOUU010001054">
    <property type="protein sequence ID" value="CAI9969226.1"/>
    <property type="molecule type" value="Genomic_DNA"/>
</dbReference>
<keyword evidence="4" id="KW-0378">Hydrolase</keyword>
<gene>
    <name evidence="5" type="ORF">HINF_LOCUS44049</name>
    <name evidence="4" type="ORF">HINF_LOCUS56871</name>
</gene>
<keyword evidence="1" id="KW-0271">Exosome</keyword>
<name>A0AA86R039_9EUKA</name>
<dbReference type="EMBL" id="CAXDID020000185">
    <property type="protein sequence ID" value="CAL6050768.1"/>
    <property type="molecule type" value="Genomic_DNA"/>
</dbReference>
<dbReference type="InterPro" id="IPR036612">
    <property type="entry name" value="KH_dom_type_1_sf"/>
</dbReference>
<dbReference type="PANTHER" id="PTHR21321:SF4">
    <property type="entry name" value="EXOSOME COMPLEX COMPONENT RRP4"/>
    <property type="match status" value="1"/>
</dbReference>
<keyword evidence="2" id="KW-0694">RNA-binding</keyword>
<dbReference type="Gene3D" id="2.40.50.140">
    <property type="entry name" value="Nucleic acid-binding proteins"/>
    <property type="match status" value="1"/>
</dbReference>
<evidence type="ECO:0000313" key="4">
    <source>
        <dbReference type="EMBL" id="CAI9969226.1"/>
    </source>
</evidence>
<dbReference type="InterPro" id="IPR026699">
    <property type="entry name" value="Exosome_RNA_bind1/RRP40/RRP4"/>
</dbReference>
<dbReference type="InterPro" id="IPR048565">
    <property type="entry name" value="S1_RRP4"/>
</dbReference>
<feature type="domain" description="RRP4 S1" evidence="3">
    <location>
        <begin position="70"/>
        <end position="139"/>
    </location>
</feature>
<dbReference type="GO" id="GO:0071034">
    <property type="term" value="P:CUT catabolic process"/>
    <property type="evidence" value="ECO:0007669"/>
    <property type="project" value="TreeGrafter"/>
</dbReference>
<evidence type="ECO:0000256" key="2">
    <source>
        <dbReference type="ARBA" id="ARBA00022884"/>
    </source>
</evidence>
<sequence length="246" mass="27255">MKLIEVDPLESVLPKYVEGTVFPGQPLTANSSALPGPGTKQVNGQLFATRLGVPQQTNLFVSITASSYFYEPQVGDVVIGRVSQVVPNKWLLDINSAVPGVLKIDALNLPGLQRQRDSADESNMRAFLSENDLVCVEMRNNQQVHTRNQRFGRLMNGYLIKTAVYLMNGNRHFLDMNNVSIILAKNGFVWVGGKRVGGDNAVWDDAAQDVEADVMDEIFRVIQAVEARRDAGQEINADVLEEQLKR</sequence>
<dbReference type="AlphaFoldDB" id="A0AA86R039"/>
<keyword evidence="4" id="KW-0269">Exonuclease</keyword>
<protein>
    <submittedName>
        <fullName evidence="4">Exosome complex exonuclease RRP4</fullName>
    </submittedName>
    <submittedName>
        <fullName evidence="5">Exosome_complex exonuclease RRP4</fullName>
    </submittedName>
</protein>
<reference evidence="4" key="1">
    <citation type="submission" date="2023-06" db="EMBL/GenBank/DDBJ databases">
        <authorList>
            <person name="Kurt Z."/>
        </authorList>
    </citation>
    <scope>NUCLEOTIDE SEQUENCE</scope>
</reference>
<evidence type="ECO:0000313" key="6">
    <source>
        <dbReference type="Proteomes" id="UP001642409"/>
    </source>
</evidence>
<dbReference type="Proteomes" id="UP001642409">
    <property type="component" value="Unassembled WGS sequence"/>
</dbReference>
<dbReference type="SUPFAM" id="SSF50249">
    <property type="entry name" value="Nucleic acid-binding proteins"/>
    <property type="match status" value="1"/>
</dbReference>
<dbReference type="Pfam" id="PF21266">
    <property type="entry name" value="S1_RRP4"/>
    <property type="match status" value="1"/>
</dbReference>
<organism evidence="4">
    <name type="scientific">Hexamita inflata</name>
    <dbReference type="NCBI Taxonomy" id="28002"/>
    <lineage>
        <taxon>Eukaryota</taxon>
        <taxon>Metamonada</taxon>
        <taxon>Diplomonadida</taxon>
        <taxon>Hexamitidae</taxon>
        <taxon>Hexamitinae</taxon>
        <taxon>Hexamita</taxon>
    </lineage>
</organism>
<dbReference type="GO" id="GO:0034475">
    <property type="term" value="P:U4 snRNA 3'-end processing"/>
    <property type="evidence" value="ECO:0007669"/>
    <property type="project" value="TreeGrafter"/>
</dbReference>
<dbReference type="GO" id="GO:0003723">
    <property type="term" value="F:RNA binding"/>
    <property type="evidence" value="ECO:0007669"/>
    <property type="project" value="UniProtKB-KW"/>
</dbReference>
<dbReference type="InterPro" id="IPR012340">
    <property type="entry name" value="NA-bd_OB-fold"/>
</dbReference>
<evidence type="ECO:0000313" key="5">
    <source>
        <dbReference type="EMBL" id="CAL6050768.1"/>
    </source>
</evidence>
<evidence type="ECO:0000256" key="1">
    <source>
        <dbReference type="ARBA" id="ARBA00022835"/>
    </source>
</evidence>